<dbReference type="GO" id="GO:0017124">
    <property type="term" value="F:SH3 domain binding"/>
    <property type="evidence" value="ECO:0007669"/>
    <property type="project" value="TreeGrafter"/>
</dbReference>
<evidence type="ECO:0000256" key="2">
    <source>
        <dbReference type="PROSITE-ProRule" id="PRU00191"/>
    </source>
</evidence>
<accession>A0A8J9ZNI5</accession>
<evidence type="ECO:0000256" key="3">
    <source>
        <dbReference type="SAM" id="MobiDB-lite"/>
    </source>
</evidence>
<keyword evidence="1 2" id="KW-0727">SH2 domain</keyword>
<proteinExistence type="predicted"/>
<evidence type="ECO:0000256" key="1">
    <source>
        <dbReference type="ARBA" id="ARBA00022999"/>
    </source>
</evidence>
<dbReference type="SMART" id="SM00233">
    <property type="entry name" value="PH"/>
    <property type="match status" value="1"/>
</dbReference>
<dbReference type="Gene3D" id="2.30.29.30">
    <property type="entry name" value="Pleckstrin-homology domain (PH domain)/Phosphotyrosine-binding domain (PTB)"/>
    <property type="match status" value="1"/>
</dbReference>
<dbReference type="OrthoDB" id="10254483at2759"/>
<dbReference type="AlphaFoldDB" id="A0A8J9ZNI5"/>
<reference evidence="6" key="1">
    <citation type="submission" date="2022-01" db="EMBL/GenBank/DDBJ databases">
        <authorList>
            <person name="Braso-Vives M."/>
        </authorList>
    </citation>
    <scope>NUCLEOTIDE SEQUENCE</scope>
</reference>
<feature type="compositionally biased region" description="Acidic residues" evidence="3">
    <location>
        <begin position="206"/>
        <end position="218"/>
    </location>
</feature>
<evidence type="ECO:0000259" key="4">
    <source>
        <dbReference type="PROSITE" id="PS50001"/>
    </source>
</evidence>
<evidence type="ECO:0000259" key="5">
    <source>
        <dbReference type="PROSITE" id="PS50003"/>
    </source>
</evidence>
<dbReference type="SUPFAM" id="SSF50729">
    <property type="entry name" value="PH domain-like"/>
    <property type="match status" value="1"/>
</dbReference>
<dbReference type="Pfam" id="PF00017">
    <property type="entry name" value="SH2"/>
    <property type="match status" value="1"/>
</dbReference>
<organism evidence="6 7">
    <name type="scientific">Branchiostoma lanceolatum</name>
    <name type="common">Common lancelet</name>
    <name type="synonym">Amphioxus lanceolatum</name>
    <dbReference type="NCBI Taxonomy" id="7740"/>
    <lineage>
        <taxon>Eukaryota</taxon>
        <taxon>Metazoa</taxon>
        <taxon>Chordata</taxon>
        <taxon>Cephalochordata</taxon>
        <taxon>Leptocardii</taxon>
        <taxon>Amphioxiformes</taxon>
        <taxon>Branchiostomatidae</taxon>
        <taxon>Branchiostoma</taxon>
    </lineage>
</organism>
<name>A0A8J9ZNI5_BRALA</name>
<dbReference type="PROSITE" id="PS50001">
    <property type="entry name" value="SH2"/>
    <property type="match status" value="1"/>
</dbReference>
<protein>
    <submittedName>
        <fullName evidence="6">SH3BP2 protein</fullName>
    </submittedName>
</protein>
<dbReference type="PROSITE" id="PS50003">
    <property type="entry name" value="PH_DOMAIN"/>
    <property type="match status" value="1"/>
</dbReference>
<keyword evidence="7" id="KW-1185">Reference proteome</keyword>
<feature type="domain" description="PH" evidence="5">
    <location>
        <begin position="61"/>
        <end position="167"/>
    </location>
</feature>
<dbReference type="Gene3D" id="3.30.505.10">
    <property type="entry name" value="SH2 domain"/>
    <property type="match status" value="1"/>
</dbReference>
<sequence>MAGAKDSRNRLSGLTAGFGEVRKSILDKISTLQGQQDKHVPPGVTEPHITISAQELLSDGKETFYGWLRKKGNDAISQKFMRWKHRYVILKDGCVYYFKNETSEKPCGAFSLSSYTKIMRADDVKTAELPWPFKLISKFGQMRTWFFSASSEQDMQHWMLNLQKEMDAVNSCTSSQTGPSGHRSKPAVVDPDPAYDDGSGLPIYQETDEEEHFYEDPDEDLAEEEDYIQVRDDDPRVAPVGAEAAEGTFRDKPLPPTPTSKMASTSKGWYGQEARPPHPLPKNQNSFPSRPLPGAPVGGQRSPRKALVPPHMKGVPASPPHHAESKSKVPSPPWKELSDVKKTSEPISITSPGRPGDRMVGQRGTGVGGVRNVAKDKKKESSRMVGALVAEMNQKFGENWQATGGTAKPRTPDKPVPAAKPDLRPKPGLTPKPGTSPKPGLAPKPGHPPRQGIKPPVPPHKPQVEVQGITEDRYEHEDEEEVPVEDSGIRRTPPEGNSFSKKNFNENPESESDDVMPADVSEDVDVEKAEGSLRYSQVDGKYFLRPSKQDKGRKVLVVYDSAGQKCRKFKMYGLGSQVFLHRGEPTFLCIADLLRHYRCNDLPISDGGVIRLTEPYQGH</sequence>
<dbReference type="SUPFAM" id="SSF55550">
    <property type="entry name" value="SH2 domain"/>
    <property type="match status" value="1"/>
</dbReference>
<dbReference type="PANTHER" id="PTHR15126">
    <property type="entry name" value="SH3-BINDING"/>
    <property type="match status" value="1"/>
</dbReference>
<evidence type="ECO:0000313" key="6">
    <source>
        <dbReference type="EMBL" id="CAH1258670.1"/>
    </source>
</evidence>
<dbReference type="EMBL" id="OV696688">
    <property type="protein sequence ID" value="CAH1258670.1"/>
    <property type="molecule type" value="Genomic_DNA"/>
</dbReference>
<feature type="compositionally biased region" description="Acidic residues" evidence="3">
    <location>
        <begin position="508"/>
        <end position="517"/>
    </location>
</feature>
<feature type="compositionally biased region" description="Polar residues" evidence="3">
    <location>
        <begin position="170"/>
        <end position="179"/>
    </location>
</feature>
<feature type="region of interest" description="Disordered" evidence="3">
    <location>
        <begin position="242"/>
        <end position="382"/>
    </location>
</feature>
<feature type="domain" description="SH2" evidence="4">
    <location>
        <begin position="524"/>
        <end position="616"/>
    </location>
</feature>
<feature type="region of interest" description="Disordered" evidence="3">
    <location>
        <begin position="169"/>
        <end position="218"/>
    </location>
</feature>
<dbReference type="GO" id="GO:0007165">
    <property type="term" value="P:signal transduction"/>
    <property type="evidence" value="ECO:0007669"/>
    <property type="project" value="InterPro"/>
</dbReference>
<dbReference type="InterPro" id="IPR001849">
    <property type="entry name" value="PH_domain"/>
</dbReference>
<dbReference type="InterPro" id="IPR035848">
    <property type="entry name" value="SH3BP2"/>
</dbReference>
<feature type="compositionally biased region" description="Polar residues" evidence="3">
    <location>
        <begin position="495"/>
        <end position="507"/>
    </location>
</feature>
<dbReference type="InterPro" id="IPR011993">
    <property type="entry name" value="PH-like_dom_sf"/>
</dbReference>
<feature type="compositionally biased region" description="Basic and acidic residues" evidence="3">
    <location>
        <begin position="373"/>
        <end position="382"/>
    </location>
</feature>
<feature type="region of interest" description="Disordered" evidence="3">
    <location>
        <begin position="396"/>
        <end position="517"/>
    </location>
</feature>
<dbReference type="Pfam" id="PF00169">
    <property type="entry name" value="PH"/>
    <property type="match status" value="1"/>
</dbReference>
<dbReference type="InterPro" id="IPR036860">
    <property type="entry name" value="SH2_dom_sf"/>
</dbReference>
<dbReference type="Proteomes" id="UP000838412">
    <property type="component" value="Chromosome 3"/>
</dbReference>
<evidence type="ECO:0000313" key="7">
    <source>
        <dbReference type="Proteomes" id="UP000838412"/>
    </source>
</evidence>
<dbReference type="PANTHER" id="PTHR15126:SF4">
    <property type="entry name" value="SH3 DOMAIN-BINDING PROTEIN 2"/>
    <property type="match status" value="1"/>
</dbReference>
<dbReference type="InterPro" id="IPR000980">
    <property type="entry name" value="SH2"/>
</dbReference>
<gene>
    <name evidence="6" type="primary">SH3BP2</name>
    <name evidence="6" type="ORF">BLAG_LOCUS16162</name>
</gene>
<feature type="compositionally biased region" description="Pro residues" evidence="3">
    <location>
        <begin position="428"/>
        <end position="448"/>
    </location>
</feature>